<evidence type="ECO:0000256" key="1">
    <source>
        <dbReference type="ARBA" id="ARBA00001964"/>
    </source>
</evidence>
<dbReference type="NCBIfam" id="NF006667">
    <property type="entry name" value="PRK09212.1"/>
    <property type="match status" value="1"/>
</dbReference>
<dbReference type="InterPro" id="IPR009014">
    <property type="entry name" value="Transketo_C/PFOR_II"/>
</dbReference>
<dbReference type="InterPro" id="IPR029061">
    <property type="entry name" value="THDP-binding"/>
</dbReference>
<organism evidence="6 7">
    <name type="scientific">Pseudonocardia charpentierae</name>
    <dbReference type="NCBI Taxonomy" id="3075545"/>
    <lineage>
        <taxon>Bacteria</taxon>
        <taxon>Bacillati</taxon>
        <taxon>Actinomycetota</taxon>
        <taxon>Actinomycetes</taxon>
        <taxon>Pseudonocardiales</taxon>
        <taxon>Pseudonocardiaceae</taxon>
        <taxon>Pseudonocardia</taxon>
    </lineage>
</organism>
<accession>A0ABU2N647</accession>
<comment type="caution">
    <text evidence="6">The sequence shown here is derived from an EMBL/GenBank/DDBJ whole genome shotgun (WGS) entry which is preliminary data.</text>
</comment>
<dbReference type="EMBL" id="JAVREJ010000003">
    <property type="protein sequence ID" value="MDT0349186.1"/>
    <property type="molecule type" value="Genomic_DNA"/>
</dbReference>
<keyword evidence="2 6" id="KW-0560">Oxidoreductase</keyword>
<reference evidence="7" key="1">
    <citation type="submission" date="2023-07" db="EMBL/GenBank/DDBJ databases">
        <title>30 novel species of actinomycetes from the DSMZ collection.</title>
        <authorList>
            <person name="Nouioui I."/>
        </authorList>
    </citation>
    <scope>NUCLEOTIDE SEQUENCE [LARGE SCALE GENOMIC DNA]</scope>
    <source>
        <strain evidence="7">DSM 45834</strain>
    </source>
</reference>
<gene>
    <name evidence="6" type="ORF">RM445_06570</name>
</gene>
<dbReference type="Pfam" id="PF02780">
    <property type="entry name" value="Transketolase_C"/>
    <property type="match status" value="1"/>
</dbReference>
<dbReference type="Proteomes" id="UP001183202">
    <property type="component" value="Unassembled WGS sequence"/>
</dbReference>
<evidence type="ECO:0000256" key="4">
    <source>
        <dbReference type="SAM" id="MobiDB-lite"/>
    </source>
</evidence>
<dbReference type="PANTHER" id="PTHR43257">
    <property type="entry name" value="PYRUVATE DEHYDROGENASE E1 COMPONENT BETA SUBUNIT"/>
    <property type="match status" value="1"/>
</dbReference>
<evidence type="ECO:0000313" key="7">
    <source>
        <dbReference type="Proteomes" id="UP001183202"/>
    </source>
</evidence>
<dbReference type="Gene3D" id="3.40.50.970">
    <property type="match status" value="1"/>
</dbReference>
<feature type="region of interest" description="Disordered" evidence="4">
    <location>
        <begin position="1"/>
        <end position="29"/>
    </location>
</feature>
<evidence type="ECO:0000256" key="3">
    <source>
        <dbReference type="ARBA" id="ARBA00023052"/>
    </source>
</evidence>
<keyword evidence="7" id="KW-1185">Reference proteome</keyword>
<dbReference type="InterPro" id="IPR033248">
    <property type="entry name" value="Transketolase_C"/>
</dbReference>
<dbReference type="SUPFAM" id="SSF52922">
    <property type="entry name" value="TK C-terminal domain-like"/>
    <property type="match status" value="1"/>
</dbReference>
<evidence type="ECO:0000313" key="6">
    <source>
        <dbReference type="EMBL" id="MDT0349186.1"/>
    </source>
</evidence>
<dbReference type="GO" id="GO:0016491">
    <property type="term" value="F:oxidoreductase activity"/>
    <property type="evidence" value="ECO:0007669"/>
    <property type="project" value="UniProtKB-KW"/>
</dbReference>
<evidence type="ECO:0000259" key="5">
    <source>
        <dbReference type="SMART" id="SM00861"/>
    </source>
</evidence>
<keyword evidence="3" id="KW-0786">Thiamine pyrophosphate</keyword>
<evidence type="ECO:0000256" key="2">
    <source>
        <dbReference type="ARBA" id="ARBA00023002"/>
    </source>
</evidence>
<dbReference type="PANTHER" id="PTHR43257:SF2">
    <property type="entry name" value="PYRUVATE DEHYDROGENASE E1 COMPONENT SUBUNIT BETA"/>
    <property type="match status" value="1"/>
</dbReference>
<sequence>MTTPTSPTVSPDVDNPTDGPGVAAAGATPGDTRELTYAEAVRETLTDLMADDERVFLMGEDIGVYGGAFGVTTGLLERFGRERVRDTPISEIAIVGAGVGAALCGMLPIVELQFSDFVTCAMDQIVNQAAKIHFMLGGAAQVPLVIRAPAGSGTGAAAQHSQSLEAWFAHVPGIKVVMPATPADAMGLLRAAVDDPNPVLVLEHKLLYKQKGEVPAGHYVPLGKAEVRRRGSDLTIVATAVMVGKAMAAAEELAAEGIEVTVVDPRTISPLDEATILTEVAATGKALLVQEAPRNAGFVAEIAARIVESDAFHTLKAPVVRLAGLDTPMAYAPELEKASVPQIPDIVVAARRLAKGA</sequence>
<name>A0ABU2N647_9PSEU</name>
<dbReference type="SMART" id="SM00861">
    <property type="entry name" value="Transket_pyr"/>
    <property type="match status" value="1"/>
</dbReference>
<feature type="domain" description="Transketolase-like pyrimidine-binding" evidence="5">
    <location>
        <begin position="35"/>
        <end position="210"/>
    </location>
</feature>
<dbReference type="Gene3D" id="3.40.50.920">
    <property type="match status" value="1"/>
</dbReference>
<protein>
    <submittedName>
        <fullName evidence="6">Alpha-ketoacid dehydrogenase subunit beta</fullName>
        <ecNumber evidence="6">1.2.4.-</ecNumber>
    </submittedName>
</protein>
<comment type="cofactor">
    <cofactor evidence="1">
        <name>thiamine diphosphate</name>
        <dbReference type="ChEBI" id="CHEBI:58937"/>
    </cofactor>
</comment>
<dbReference type="CDD" id="cd07036">
    <property type="entry name" value="TPP_PYR_E1-PDHc-beta_like"/>
    <property type="match status" value="1"/>
</dbReference>
<dbReference type="Pfam" id="PF02779">
    <property type="entry name" value="Transket_pyr"/>
    <property type="match status" value="1"/>
</dbReference>
<dbReference type="EC" id="1.2.4.-" evidence="6"/>
<dbReference type="InterPro" id="IPR005475">
    <property type="entry name" value="Transketolase-like_Pyr-bd"/>
</dbReference>
<dbReference type="SUPFAM" id="SSF52518">
    <property type="entry name" value="Thiamin diphosphate-binding fold (THDP-binding)"/>
    <property type="match status" value="1"/>
</dbReference>
<proteinExistence type="predicted"/>